<feature type="transmembrane region" description="Helical" evidence="19">
    <location>
        <begin position="21"/>
        <end position="39"/>
    </location>
</feature>
<comment type="similarity">
    <text evidence="2">Belongs to the bacterial diacylglycerol kinase family.</text>
</comment>
<feature type="binding site" evidence="16">
    <location>
        <position position="59"/>
    </location>
    <ligand>
        <name>substrate</name>
    </ligand>
</feature>
<keyword evidence="11" id="KW-0443">Lipid metabolism</keyword>
<evidence type="ECO:0000256" key="8">
    <source>
        <dbReference type="ARBA" id="ARBA00022777"/>
    </source>
</evidence>
<evidence type="ECO:0000256" key="10">
    <source>
        <dbReference type="ARBA" id="ARBA00022989"/>
    </source>
</evidence>
<feature type="binding site" evidence="17">
    <location>
        <position position="6"/>
    </location>
    <ligand>
        <name>ATP</name>
        <dbReference type="ChEBI" id="CHEBI:30616"/>
    </ligand>
</feature>
<keyword evidence="18" id="KW-0460">Magnesium</keyword>
<dbReference type="GO" id="GO:0008654">
    <property type="term" value="P:phospholipid biosynthetic process"/>
    <property type="evidence" value="ECO:0007669"/>
    <property type="project" value="UniProtKB-KW"/>
</dbReference>
<evidence type="ECO:0000256" key="17">
    <source>
        <dbReference type="PIRSR" id="PIRSR600829-3"/>
    </source>
</evidence>
<dbReference type="Proteomes" id="UP000579136">
    <property type="component" value="Unassembled WGS sequence"/>
</dbReference>
<dbReference type="AlphaFoldDB" id="A0A9Q2D0L7"/>
<organism evidence="20 21">
    <name type="scientific">Nosocomiicoccus ampullae</name>
    <dbReference type="NCBI Taxonomy" id="489910"/>
    <lineage>
        <taxon>Bacteria</taxon>
        <taxon>Bacillati</taxon>
        <taxon>Bacillota</taxon>
        <taxon>Bacilli</taxon>
        <taxon>Bacillales</taxon>
        <taxon>Staphylococcaceae</taxon>
        <taxon>Nosocomiicoccus</taxon>
    </lineage>
</organism>
<evidence type="ECO:0000256" key="2">
    <source>
        <dbReference type="ARBA" id="ARBA00005967"/>
    </source>
</evidence>
<comment type="cofactor">
    <cofactor evidence="18">
        <name>Mg(2+)</name>
        <dbReference type="ChEBI" id="CHEBI:18420"/>
    </cofactor>
    <text evidence="18">Mn(2+), Zn(2+), Cd(2+) and Co(2+) support activity to lesser extents.</text>
</comment>
<evidence type="ECO:0000313" key="21">
    <source>
        <dbReference type="Proteomes" id="UP000579136"/>
    </source>
</evidence>
<dbReference type="GO" id="GO:0005524">
    <property type="term" value="F:ATP binding"/>
    <property type="evidence" value="ECO:0007669"/>
    <property type="project" value="UniProtKB-KW"/>
</dbReference>
<keyword evidence="10 19" id="KW-1133">Transmembrane helix</keyword>
<dbReference type="InterPro" id="IPR033717">
    <property type="entry name" value="UDPK"/>
</dbReference>
<comment type="subcellular location">
    <subcellularLocation>
        <location evidence="1">Cell membrane</location>
        <topology evidence="1">Multi-pass membrane protein</topology>
    </subcellularLocation>
</comment>
<feature type="binding site" evidence="18">
    <location>
        <position position="66"/>
    </location>
    <ligand>
        <name>a divalent metal cation</name>
        <dbReference type="ChEBI" id="CHEBI:60240"/>
    </ligand>
</feature>
<dbReference type="GO" id="GO:0046872">
    <property type="term" value="F:metal ion binding"/>
    <property type="evidence" value="ECO:0007669"/>
    <property type="project" value="UniProtKB-KW"/>
</dbReference>
<sequence length="117" mass="13347">MERFKYPLEGFRRLLNKDIHFLLHVITSIIVLIISVIFKLNSVEWLLIISAIFLVLITEALNTAIEEVVDLTTNEYQLHAKYAKDVASFAVLLSSLYAMIIGVIIFLPKILKLLGVF</sequence>
<evidence type="ECO:0000256" key="9">
    <source>
        <dbReference type="ARBA" id="ARBA00022840"/>
    </source>
</evidence>
<evidence type="ECO:0000256" key="12">
    <source>
        <dbReference type="ARBA" id="ARBA00023136"/>
    </source>
</evidence>
<keyword evidence="6 19" id="KW-0812">Transmembrane</keyword>
<keyword evidence="5 20" id="KW-0808">Transferase</keyword>
<dbReference type="InterPro" id="IPR036945">
    <property type="entry name" value="DAGK_sf"/>
</dbReference>
<gene>
    <name evidence="20" type="ORF">HNQ45_001463</name>
</gene>
<evidence type="ECO:0000256" key="13">
    <source>
        <dbReference type="ARBA" id="ARBA00023209"/>
    </source>
</evidence>
<evidence type="ECO:0000256" key="4">
    <source>
        <dbReference type="ARBA" id="ARBA00022516"/>
    </source>
</evidence>
<keyword evidence="8 20" id="KW-0418">Kinase</keyword>
<evidence type="ECO:0000256" key="16">
    <source>
        <dbReference type="PIRSR" id="PIRSR600829-2"/>
    </source>
</evidence>
<feature type="active site" description="Proton acceptor" evidence="15">
    <location>
        <position position="59"/>
    </location>
</feature>
<protein>
    <submittedName>
        <fullName evidence="20">Undecaprenol kinase</fullName>
        <ecNumber evidence="20">2.7.1.66</ecNumber>
    </submittedName>
</protein>
<keyword evidence="21" id="KW-1185">Reference proteome</keyword>
<keyword evidence="18" id="KW-0479">Metal-binding</keyword>
<evidence type="ECO:0000256" key="6">
    <source>
        <dbReference type="ARBA" id="ARBA00022692"/>
    </source>
</evidence>
<name>A0A9Q2D0L7_9STAP</name>
<feature type="transmembrane region" description="Helical" evidence="19">
    <location>
        <begin position="86"/>
        <end position="107"/>
    </location>
</feature>
<evidence type="ECO:0000313" key="20">
    <source>
        <dbReference type="EMBL" id="MBB5176575.1"/>
    </source>
</evidence>
<comment type="caution">
    <text evidence="20">The sequence shown here is derived from an EMBL/GenBank/DDBJ whole genome shotgun (WGS) entry which is preliminary data.</text>
</comment>
<evidence type="ECO:0000256" key="1">
    <source>
        <dbReference type="ARBA" id="ARBA00004651"/>
    </source>
</evidence>
<evidence type="ECO:0000256" key="3">
    <source>
        <dbReference type="ARBA" id="ARBA00022475"/>
    </source>
</evidence>
<accession>A0A9Q2D0L7</accession>
<keyword evidence="7 17" id="KW-0547">Nucleotide-binding</keyword>
<keyword evidence="14" id="KW-1208">Phospholipid metabolism</keyword>
<evidence type="ECO:0000256" key="5">
    <source>
        <dbReference type="ARBA" id="ARBA00022679"/>
    </source>
</evidence>
<feature type="binding site" evidence="17">
    <location>
        <begin position="84"/>
        <end position="85"/>
    </location>
    <ligand>
        <name>ATP</name>
        <dbReference type="ChEBI" id="CHEBI:30616"/>
    </ligand>
</feature>
<evidence type="ECO:0000256" key="18">
    <source>
        <dbReference type="PIRSR" id="PIRSR600829-4"/>
    </source>
</evidence>
<dbReference type="GO" id="GO:0036433">
    <property type="term" value="F:di-trans, poly-cis-undecaprenol kinase activity"/>
    <property type="evidence" value="ECO:0007669"/>
    <property type="project" value="UniProtKB-EC"/>
</dbReference>
<dbReference type="EMBL" id="JACHHF010000009">
    <property type="protein sequence ID" value="MBB5176575.1"/>
    <property type="molecule type" value="Genomic_DNA"/>
</dbReference>
<keyword evidence="13" id="KW-0594">Phospholipid biosynthesis</keyword>
<keyword evidence="12 19" id="KW-0472">Membrane</keyword>
<proteinExistence type="inferred from homology"/>
<dbReference type="GO" id="GO:0005886">
    <property type="term" value="C:plasma membrane"/>
    <property type="evidence" value="ECO:0007669"/>
    <property type="project" value="UniProtKB-SubCell"/>
</dbReference>
<evidence type="ECO:0000256" key="11">
    <source>
        <dbReference type="ARBA" id="ARBA00023098"/>
    </source>
</evidence>
<keyword evidence="9 17" id="KW-0067">ATP-binding</keyword>
<evidence type="ECO:0000256" key="7">
    <source>
        <dbReference type="ARBA" id="ARBA00022741"/>
    </source>
</evidence>
<keyword evidence="3" id="KW-1003">Cell membrane</keyword>
<dbReference type="PANTHER" id="PTHR34299">
    <property type="entry name" value="DIACYLGLYCEROL KINASE"/>
    <property type="match status" value="1"/>
</dbReference>
<dbReference type="PANTHER" id="PTHR34299:SF1">
    <property type="entry name" value="DIACYLGLYCEROL KINASE"/>
    <property type="match status" value="1"/>
</dbReference>
<dbReference type="Pfam" id="PF01219">
    <property type="entry name" value="DAGK_prokar"/>
    <property type="match status" value="1"/>
</dbReference>
<feature type="binding site" evidence="16">
    <location>
        <position position="88"/>
    </location>
    <ligand>
        <name>substrate</name>
    </ligand>
</feature>
<evidence type="ECO:0000256" key="19">
    <source>
        <dbReference type="SAM" id="Phobius"/>
    </source>
</evidence>
<feature type="binding site" evidence="17">
    <location>
        <position position="66"/>
    </location>
    <ligand>
        <name>ATP</name>
        <dbReference type="ChEBI" id="CHEBI:30616"/>
    </ligand>
</feature>
<reference evidence="20 21" key="1">
    <citation type="submission" date="2020-08" db="EMBL/GenBank/DDBJ databases">
        <title>Genomic Encyclopedia of Type Strains, Phase IV (KMG-IV): sequencing the most valuable type-strain genomes for metagenomic binning, comparative biology and taxonomic classification.</title>
        <authorList>
            <person name="Goeker M."/>
        </authorList>
    </citation>
    <scope>NUCLEOTIDE SEQUENCE [LARGE SCALE GENOMIC DNA]</scope>
    <source>
        <strain evidence="20 21">DSM 19163</strain>
    </source>
</reference>
<dbReference type="PROSITE" id="PS01069">
    <property type="entry name" value="DAGK_PROKAR"/>
    <property type="match status" value="1"/>
</dbReference>
<keyword evidence="4" id="KW-0444">Lipid biosynthesis</keyword>
<dbReference type="RefSeq" id="WP_183675285.1">
    <property type="nucleotide sequence ID" value="NZ_CBCRYX010000010.1"/>
</dbReference>
<dbReference type="EC" id="2.7.1.66" evidence="20"/>
<dbReference type="Gene3D" id="1.10.287.3610">
    <property type="match status" value="1"/>
</dbReference>
<evidence type="ECO:0000256" key="14">
    <source>
        <dbReference type="ARBA" id="ARBA00023264"/>
    </source>
</evidence>
<dbReference type="InterPro" id="IPR000829">
    <property type="entry name" value="DAGK"/>
</dbReference>
<dbReference type="CDD" id="cd14265">
    <property type="entry name" value="UDPK_IM_like"/>
    <property type="match status" value="1"/>
</dbReference>
<evidence type="ECO:0000256" key="15">
    <source>
        <dbReference type="PIRSR" id="PIRSR600829-1"/>
    </source>
</evidence>
<feature type="transmembrane region" description="Helical" evidence="19">
    <location>
        <begin position="45"/>
        <end position="65"/>
    </location>
</feature>